<feature type="transmembrane region" description="Helical" evidence="1">
    <location>
        <begin position="12"/>
        <end position="30"/>
    </location>
</feature>
<evidence type="ECO:0000313" key="2">
    <source>
        <dbReference type="EMBL" id="ABG99978.1"/>
    </source>
</evidence>
<protein>
    <submittedName>
        <fullName evidence="2">Uncharacterized protein</fullName>
    </submittedName>
</protein>
<geneLocation type="plasmid" evidence="2 3">
    <name>pRHL1</name>
</geneLocation>
<dbReference type="HOGENOM" id="CLU_1377218_0_0_11"/>
<dbReference type="AlphaFoldDB" id="Q0RXK8"/>
<evidence type="ECO:0000313" key="3">
    <source>
        <dbReference type="Proteomes" id="UP000008710"/>
    </source>
</evidence>
<reference evidence="3" key="1">
    <citation type="journal article" date="2006" name="Proc. Natl. Acad. Sci. U.S.A.">
        <title>The complete genome of Rhodococcus sp. RHA1 provides insights into a catabolic powerhouse.</title>
        <authorList>
            <person name="McLeod M.P."/>
            <person name="Warren R.L."/>
            <person name="Hsiao W.W.L."/>
            <person name="Araki N."/>
            <person name="Myhre M."/>
            <person name="Fernandes C."/>
            <person name="Miyazawa D."/>
            <person name="Wong W."/>
            <person name="Lillquist A.L."/>
            <person name="Wang D."/>
            <person name="Dosanjh M."/>
            <person name="Hara H."/>
            <person name="Petrescu A."/>
            <person name="Morin R.D."/>
            <person name="Yang G."/>
            <person name="Stott J.M."/>
            <person name="Schein J.E."/>
            <person name="Shin H."/>
            <person name="Smailus D."/>
            <person name="Siddiqui A.S."/>
            <person name="Marra M.A."/>
            <person name="Jones S.J.M."/>
            <person name="Holt R."/>
            <person name="Brinkman F.S.L."/>
            <person name="Miyauchi K."/>
            <person name="Fukuda M."/>
            <person name="Davies J.E."/>
            <person name="Mohn W.W."/>
            <person name="Eltis L.D."/>
        </authorList>
    </citation>
    <scope>NUCLEOTIDE SEQUENCE [LARGE SCALE GENOMIC DNA]</scope>
    <source>
        <strain evidence="3">RHA1</strain>
    </source>
</reference>
<sequence>MEPSRTAMSTNIARGLVVLALIPISAFYLYPRIYDLTATPYRLDQTVVSADNYNPALAQIVEHEKVTLAAFDSLDTMNASLDSVLTTDATVTAELNTLVAQISDDMQTTLDLAGANVSDLVTSLNTLTVHINSLQAPVDGATEAIAGNSATLDSVLADARSTAEKVHSARLSAEESANDLSGK</sequence>
<keyword evidence="2" id="KW-0614">Plasmid</keyword>
<keyword evidence="1" id="KW-1133">Transmembrane helix</keyword>
<name>Q0RXK8_RHOJR</name>
<evidence type="ECO:0000256" key="1">
    <source>
        <dbReference type="SAM" id="Phobius"/>
    </source>
</evidence>
<keyword evidence="1" id="KW-0812">Transmembrane</keyword>
<dbReference type="Proteomes" id="UP000008710">
    <property type="component" value="Plasmid pRHL1"/>
</dbReference>
<proteinExistence type="predicted"/>
<dbReference type="EMBL" id="CP000432">
    <property type="protein sequence ID" value="ABG99978.1"/>
    <property type="molecule type" value="Genomic_DNA"/>
</dbReference>
<keyword evidence="1" id="KW-0472">Membrane</keyword>
<organism evidence="2 3">
    <name type="scientific">Rhodococcus jostii (strain RHA1)</name>
    <dbReference type="NCBI Taxonomy" id="101510"/>
    <lineage>
        <taxon>Bacteria</taxon>
        <taxon>Bacillati</taxon>
        <taxon>Actinomycetota</taxon>
        <taxon>Actinomycetes</taxon>
        <taxon>Mycobacteriales</taxon>
        <taxon>Nocardiaceae</taxon>
        <taxon>Rhodococcus</taxon>
    </lineage>
</organism>
<gene>
    <name evidence="2" type="ordered locus">RHA1_ro08934</name>
</gene>
<dbReference type="KEGG" id="rha:RHA1_ro08934"/>
<accession>Q0RXK8</accession>